<dbReference type="EMBL" id="CATQJL010000326">
    <property type="protein sequence ID" value="CAJ0610582.1"/>
    <property type="molecule type" value="Genomic_DNA"/>
</dbReference>
<dbReference type="AlphaFoldDB" id="A0AA36MIT0"/>
<reference evidence="1" key="1">
    <citation type="submission" date="2023-07" db="EMBL/GenBank/DDBJ databases">
        <authorList>
            <consortium name="CYATHOMIX"/>
        </authorList>
    </citation>
    <scope>NUCLEOTIDE SEQUENCE</scope>
    <source>
        <strain evidence="1">N/A</strain>
    </source>
</reference>
<protein>
    <submittedName>
        <fullName evidence="1">Uncharacterized protein</fullName>
    </submittedName>
</protein>
<evidence type="ECO:0000313" key="2">
    <source>
        <dbReference type="Proteomes" id="UP001176961"/>
    </source>
</evidence>
<proteinExistence type="predicted"/>
<comment type="caution">
    <text evidence="1">The sequence shown here is derived from an EMBL/GenBank/DDBJ whole genome shotgun (WGS) entry which is preliminary data.</text>
</comment>
<organism evidence="1 2">
    <name type="scientific">Cylicocyclus nassatus</name>
    <name type="common">Nematode worm</name>
    <dbReference type="NCBI Taxonomy" id="53992"/>
    <lineage>
        <taxon>Eukaryota</taxon>
        <taxon>Metazoa</taxon>
        <taxon>Ecdysozoa</taxon>
        <taxon>Nematoda</taxon>
        <taxon>Chromadorea</taxon>
        <taxon>Rhabditida</taxon>
        <taxon>Rhabditina</taxon>
        <taxon>Rhabditomorpha</taxon>
        <taxon>Strongyloidea</taxon>
        <taxon>Strongylidae</taxon>
        <taxon>Cylicocyclus</taxon>
    </lineage>
</organism>
<dbReference type="Proteomes" id="UP001176961">
    <property type="component" value="Unassembled WGS sequence"/>
</dbReference>
<gene>
    <name evidence="1" type="ORF">CYNAS_LOCUS22565</name>
</gene>
<sequence length="98" mass="11957">MWFELQWIIWSRTIRLRQYRINRVSIPNGYEICKARVHLQGWELAQKGSNCSPIAEILVCMFRRTLLSFRLKIIEHMQFDDLETHPTERKEAQDHWRS</sequence>
<evidence type="ECO:0000313" key="1">
    <source>
        <dbReference type="EMBL" id="CAJ0610582.1"/>
    </source>
</evidence>
<keyword evidence="2" id="KW-1185">Reference proteome</keyword>
<accession>A0AA36MIT0</accession>
<name>A0AA36MIT0_CYLNA</name>